<proteinExistence type="inferred from homology"/>
<dbReference type="InterPro" id="IPR003775">
    <property type="entry name" value="Flagellar_assembly_factor_FliW"/>
</dbReference>
<dbReference type="AlphaFoldDB" id="A0A9X1WSK9"/>
<dbReference type="InterPro" id="IPR024046">
    <property type="entry name" value="Flagellar_assmbl_FliW_dom_sf"/>
</dbReference>
<dbReference type="GO" id="GO:0005737">
    <property type="term" value="C:cytoplasm"/>
    <property type="evidence" value="ECO:0007669"/>
    <property type="project" value="UniProtKB-SubCell"/>
</dbReference>
<dbReference type="PANTHER" id="PTHR39190:SF1">
    <property type="entry name" value="FLAGELLAR ASSEMBLY FACTOR FLIW"/>
    <property type="match status" value="1"/>
</dbReference>
<dbReference type="Pfam" id="PF02623">
    <property type="entry name" value="FliW"/>
    <property type="match status" value="1"/>
</dbReference>
<dbReference type="RefSeq" id="WP_244725582.1">
    <property type="nucleotide sequence ID" value="NZ_JALIRP010000005.1"/>
</dbReference>
<keyword evidence="5" id="KW-0969">Cilium</keyword>
<dbReference type="HAMAP" id="MF_01185">
    <property type="entry name" value="FliW"/>
    <property type="match status" value="1"/>
</dbReference>
<evidence type="ECO:0000313" key="6">
    <source>
        <dbReference type="Proteomes" id="UP001139347"/>
    </source>
</evidence>
<keyword evidence="4" id="KW-0143">Chaperone</keyword>
<keyword evidence="5" id="KW-0282">Flagellum</keyword>
<keyword evidence="6" id="KW-1185">Reference proteome</keyword>
<dbReference type="GO" id="GO:0044780">
    <property type="term" value="P:bacterial-type flagellum assembly"/>
    <property type="evidence" value="ECO:0007669"/>
    <property type="project" value="UniProtKB-UniRule"/>
</dbReference>
<dbReference type="SUPFAM" id="SSF141457">
    <property type="entry name" value="BH3618-like"/>
    <property type="match status" value="1"/>
</dbReference>
<evidence type="ECO:0000256" key="1">
    <source>
        <dbReference type="ARBA" id="ARBA00022490"/>
    </source>
</evidence>
<reference evidence="5" key="1">
    <citation type="submission" date="2022-04" db="EMBL/GenBank/DDBJ databases">
        <title>Paenibacillus mangrovi sp. nov., a novel endophytic bacterium isolated from bark of Kandelia candel.</title>
        <authorList>
            <person name="Tuo L."/>
        </authorList>
    </citation>
    <scope>NUCLEOTIDE SEQUENCE</scope>
    <source>
        <strain evidence="5">KQZ6P-2</strain>
    </source>
</reference>
<protein>
    <recommendedName>
        <fullName evidence="4">Flagellar assembly factor FliW</fullName>
    </recommendedName>
</protein>
<comment type="similarity">
    <text evidence="4">Belongs to the FliW family.</text>
</comment>
<accession>A0A9X1WSK9</accession>
<comment type="function">
    <text evidence="4">Acts as an anti-CsrA protein, binds CsrA and prevents it from repressing translation of its target genes, one of which is flagellin. Binds to flagellin and participates in the assembly of the flagellum.</text>
</comment>
<evidence type="ECO:0000256" key="2">
    <source>
        <dbReference type="ARBA" id="ARBA00022795"/>
    </source>
</evidence>
<name>A0A9X1WSK9_9BACL</name>
<evidence type="ECO:0000256" key="4">
    <source>
        <dbReference type="HAMAP-Rule" id="MF_01185"/>
    </source>
</evidence>
<organism evidence="5 6">
    <name type="scientific">Paenibacillus mangrovi</name>
    <dbReference type="NCBI Taxonomy" id="2931978"/>
    <lineage>
        <taxon>Bacteria</taxon>
        <taxon>Bacillati</taxon>
        <taxon>Bacillota</taxon>
        <taxon>Bacilli</taxon>
        <taxon>Bacillales</taxon>
        <taxon>Paenibacillaceae</taxon>
        <taxon>Paenibacillus</taxon>
    </lineage>
</organism>
<keyword evidence="3 4" id="KW-0810">Translation regulation</keyword>
<evidence type="ECO:0000256" key="3">
    <source>
        <dbReference type="ARBA" id="ARBA00022845"/>
    </source>
</evidence>
<dbReference type="Gene3D" id="2.30.290.10">
    <property type="entry name" value="BH3618-like"/>
    <property type="match status" value="1"/>
</dbReference>
<dbReference type="PANTHER" id="PTHR39190">
    <property type="entry name" value="FLAGELLAR ASSEMBLY FACTOR FLIW"/>
    <property type="match status" value="1"/>
</dbReference>
<dbReference type="GO" id="GO:0006417">
    <property type="term" value="P:regulation of translation"/>
    <property type="evidence" value="ECO:0007669"/>
    <property type="project" value="UniProtKB-KW"/>
</dbReference>
<dbReference type="EMBL" id="JALIRP010000005">
    <property type="protein sequence ID" value="MCJ8012755.1"/>
    <property type="molecule type" value="Genomic_DNA"/>
</dbReference>
<evidence type="ECO:0000313" key="5">
    <source>
        <dbReference type="EMBL" id="MCJ8012755.1"/>
    </source>
</evidence>
<comment type="subcellular location">
    <subcellularLocation>
        <location evidence="4">Cytoplasm</location>
    </subcellularLocation>
</comment>
<gene>
    <name evidence="4" type="primary">fliW</name>
    <name evidence="5" type="ORF">MUG84_13540</name>
</gene>
<comment type="caution">
    <text evidence="5">The sequence shown here is derived from an EMBL/GenBank/DDBJ whole genome shotgun (WGS) entry which is preliminary data.</text>
</comment>
<dbReference type="Proteomes" id="UP001139347">
    <property type="component" value="Unassembled WGS sequence"/>
</dbReference>
<sequence length="140" mass="15941">MLGQLNNMLISFEGSIIGFEGLDQFYLEAIEDTPFAYLKSKEDPQISFLTTTPFQWYPDYSIHLNSPIKKRLRLTKPEDTLVLCIVTIKDSIQTSTLNLLAPLIINVDHSIGIQHVIQEKTTYKTNSLIIARNLEEKEGV</sequence>
<keyword evidence="1 4" id="KW-0963">Cytoplasm</keyword>
<keyword evidence="2 4" id="KW-1005">Bacterial flagellum biogenesis</keyword>
<comment type="subunit">
    <text evidence="4">Interacts with translational regulator CsrA and flagellin(s).</text>
</comment>
<keyword evidence="5" id="KW-0966">Cell projection</keyword>